<comment type="caution">
    <text evidence="3">The sequence shown here is derived from an EMBL/GenBank/DDBJ whole genome shotgun (WGS) entry which is preliminary data.</text>
</comment>
<name>A0A5D0CLP9_9BACL</name>
<sequence>MGQNHVGILLNSSMYRGIPRRKTGQESLGNYEEAARRYGLIPCFLRLGDMDLKQNKCVAYIWNGRDYAKTVMPIPTVIHNRALYSDQAALRKLAALGARGKIIFNMNNRYGKDVIHRILWSDPDLRPYLPETVSASAGSLQTMMKRYSDLILKPVRGSVGRGIMRLRDTGSEWEVLYPPSKKSFPPRSPARLKRENAAAWLRRQRLPVPYLIQERIPLAEAESRPVDLRVTVQRGLRGTWAVTGLFAKAAPPGSFISNIAKGGGAYPAAELLSTVLPGHLVPAIISHVEALSLAVARRLSSGLPLLGDLGMDIGITSKGYPYFIECNGRDQRYGFRKAGMESVWKETYIQPMAYASYLLEQREFMARFPLGSRAEQL</sequence>
<dbReference type="RefSeq" id="WP_148456961.1">
    <property type="nucleotide sequence ID" value="NZ_VSDO01000005.1"/>
</dbReference>
<dbReference type="OrthoDB" id="7869153at2"/>
<dbReference type="GO" id="GO:0046872">
    <property type="term" value="F:metal ion binding"/>
    <property type="evidence" value="ECO:0007669"/>
    <property type="project" value="InterPro"/>
</dbReference>
<dbReference type="EMBL" id="VSDO01000005">
    <property type="protein sequence ID" value="TYA10876.1"/>
    <property type="molecule type" value="Genomic_DNA"/>
</dbReference>
<protein>
    <submittedName>
        <fullName evidence="3">YheC/YheD family protein</fullName>
    </submittedName>
</protein>
<dbReference type="PROSITE" id="PS50975">
    <property type="entry name" value="ATP_GRASP"/>
    <property type="match status" value="1"/>
</dbReference>
<reference evidence="3 4" key="1">
    <citation type="submission" date="2019-08" db="EMBL/GenBank/DDBJ databases">
        <title>Genome sequencing of Paenibacillus faecis DSM 23593(T).</title>
        <authorList>
            <person name="Kook J.-K."/>
            <person name="Park S.-N."/>
            <person name="Lim Y.K."/>
        </authorList>
    </citation>
    <scope>NUCLEOTIDE SEQUENCE [LARGE SCALE GENOMIC DNA]</scope>
    <source>
        <strain evidence="3 4">DSM 23593</strain>
    </source>
</reference>
<dbReference type="Pfam" id="PF14398">
    <property type="entry name" value="ATPgrasp_YheCD"/>
    <property type="match status" value="1"/>
</dbReference>
<dbReference type="GO" id="GO:0005524">
    <property type="term" value="F:ATP binding"/>
    <property type="evidence" value="ECO:0007669"/>
    <property type="project" value="UniProtKB-UniRule"/>
</dbReference>
<evidence type="ECO:0000313" key="3">
    <source>
        <dbReference type="EMBL" id="TYA10876.1"/>
    </source>
</evidence>
<dbReference type="InterPro" id="IPR026838">
    <property type="entry name" value="YheC/D"/>
</dbReference>
<proteinExistence type="predicted"/>
<dbReference type="AlphaFoldDB" id="A0A5D0CLP9"/>
<dbReference type="SUPFAM" id="SSF56059">
    <property type="entry name" value="Glutathione synthetase ATP-binding domain-like"/>
    <property type="match status" value="1"/>
</dbReference>
<dbReference type="InterPro" id="IPR011761">
    <property type="entry name" value="ATP-grasp"/>
</dbReference>
<gene>
    <name evidence="3" type="ORF">FRY98_24190</name>
</gene>
<accession>A0A5D0CLP9</accession>
<dbReference type="Proteomes" id="UP000325218">
    <property type="component" value="Unassembled WGS sequence"/>
</dbReference>
<dbReference type="InterPro" id="IPR013815">
    <property type="entry name" value="ATP_grasp_subdomain_1"/>
</dbReference>
<keyword evidence="1" id="KW-0547">Nucleotide-binding</keyword>
<keyword evidence="1" id="KW-0067">ATP-binding</keyword>
<evidence type="ECO:0000259" key="2">
    <source>
        <dbReference type="PROSITE" id="PS50975"/>
    </source>
</evidence>
<organism evidence="3 4">
    <name type="scientific">Paenibacillus faecis</name>
    <dbReference type="NCBI Taxonomy" id="862114"/>
    <lineage>
        <taxon>Bacteria</taxon>
        <taxon>Bacillati</taxon>
        <taxon>Bacillota</taxon>
        <taxon>Bacilli</taxon>
        <taxon>Bacillales</taxon>
        <taxon>Paenibacillaceae</taxon>
        <taxon>Paenibacillus</taxon>
    </lineage>
</organism>
<keyword evidence="4" id="KW-1185">Reference proteome</keyword>
<feature type="domain" description="ATP-grasp" evidence="2">
    <location>
        <begin position="117"/>
        <end position="353"/>
    </location>
</feature>
<evidence type="ECO:0000313" key="4">
    <source>
        <dbReference type="Proteomes" id="UP000325218"/>
    </source>
</evidence>
<dbReference type="Gene3D" id="3.30.470.20">
    <property type="entry name" value="ATP-grasp fold, B domain"/>
    <property type="match status" value="1"/>
</dbReference>
<dbReference type="Gene3D" id="3.30.1490.20">
    <property type="entry name" value="ATP-grasp fold, A domain"/>
    <property type="match status" value="1"/>
</dbReference>
<evidence type="ECO:0000256" key="1">
    <source>
        <dbReference type="PROSITE-ProRule" id="PRU00409"/>
    </source>
</evidence>